<keyword evidence="9" id="KW-1185">Reference proteome</keyword>
<dbReference type="EMBL" id="AGSI01000002">
    <property type="protein sequence ID" value="EIE26286.1"/>
    <property type="molecule type" value="Genomic_DNA"/>
</dbReference>
<comment type="subcellular location">
    <subcellularLocation>
        <location evidence="1">Endoplasmic reticulum membrane</location>
        <topology evidence="1">Multi-pass membrane protein</topology>
    </subcellularLocation>
</comment>
<dbReference type="RefSeq" id="XP_005650830.1">
    <property type="nucleotide sequence ID" value="XM_005650773.1"/>
</dbReference>
<comment type="caution">
    <text evidence="8">The sequence shown here is derived from an EMBL/GenBank/DDBJ whole genome shotgun (WGS) entry which is preliminary data.</text>
</comment>
<keyword evidence="3" id="KW-0256">Endoplasmic reticulum</keyword>
<dbReference type="GO" id="GO:0080132">
    <property type="term" value="F:fatty acid 2-hydroxylase activity"/>
    <property type="evidence" value="ECO:0007669"/>
    <property type="project" value="InterPro"/>
</dbReference>
<dbReference type="OrthoDB" id="260519at2759"/>
<sequence length="185" mass="21623">MGSSYLRWVHRPAPGQPRFFRSPVVEYLTKTPWWVVPLIWVPIILACLRRSFLDSHLQWPQLALLVAAGVLLWQLLEYCIHRHIFHAQPRSYWAITLHFGFHGCHHKFPQDRERLEAVMPVFSGVLLGYLAYDCVHYAIHHARTGSSWFADLKKAHLNHHFRDHSANFGISSKLFDTILQSCPKH</sequence>
<evidence type="ECO:0000313" key="8">
    <source>
        <dbReference type="EMBL" id="EIE26286.1"/>
    </source>
</evidence>
<dbReference type="PANTHER" id="PTHR12863">
    <property type="entry name" value="FATTY ACID HYDROXYLASE"/>
    <property type="match status" value="1"/>
</dbReference>
<evidence type="ECO:0008006" key="10">
    <source>
        <dbReference type="Google" id="ProtNLM"/>
    </source>
</evidence>
<keyword evidence="5" id="KW-0560">Oxidoreductase</keyword>
<keyword evidence="4" id="KW-1133">Transmembrane helix</keyword>
<evidence type="ECO:0000256" key="3">
    <source>
        <dbReference type="ARBA" id="ARBA00022824"/>
    </source>
</evidence>
<evidence type="ECO:0000313" key="9">
    <source>
        <dbReference type="Proteomes" id="UP000007264"/>
    </source>
</evidence>
<dbReference type="InterPro" id="IPR014430">
    <property type="entry name" value="Scs7"/>
</dbReference>
<protein>
    <recommendedName>
        <fullName evidence="10">Fatty acid hydroxylase domain-containing protein</fullName>
    </recommendedName>
</protein>
<dbReference type="Proteomes" id="UP000007264">
    <property type="component" value="Unassembled WGS sequence"/>
</dbReference>
<accession>I0Z6L7</accession>
<evidence type="ECO:0000256" key="2">
    <source>
        <dbReference type="ARBA" id="ARBA00022692"/>
    </source>
</evidence>
<dbReference type="GO" id="GO:0005789">
    <property type="term" value="C:endoplasmic reticulum membrane"/>
    <property type="evidence" value="ECO:0007669"/>
    <property type="project" value="UniProtKB-SubCell"/>
</dbReference>
<gene>
    <name evidence="8" type="ORF">COCSUDRAFT_39420</name>
</gene>
<dbReference type="GeneID" id="17044296"/>
<dbReference type="PANTHER" id="PTHR12863:SF1">
    <property type="entry name" value="FATTY ACID 2-HYDROXYLASE"/>
    <property type="match status" value="1"/>
</dbReference>
<keyword evidence="7" id="KW-0472">Membrane</keyword>
<name>I0Z6L7_COCSC</name>
<dbReference type="GO" id="GO:0006631">
    <property type="term" value="P:fatty acid metabolic process"/>
    <property type="evidence" value="ECO:0007669"/>
    <property type="project" value="TreeGrafter"/>
</dbReference>
<evidence type="ECO:0000256" key="5">
    <source>
        <dbReference type="ARBA" id="ARBA00023002"/>
    </source>
</evidence>
<keyword evidence="2" id="KW-0812">Transmembrane</keyword>
<evidence type="ECO:0000256" key="1">
    <source>
        <dbReference type="ARBA" id="ARBA00004477"/>
    </source>
</evidence>
<reference evidence="8 9" key="1">
    <citation type="journal article" date="2012" name="Genome Biol.">
        <title>The genome of the polar eukaryotic microalga coccomyxa subellipsoidea reveals traits of cold adaptation.</title>
        <authorList>
            <person name="Blanc G."/>
            <person name="Agarkova I."/>
            <person name="Grimwood J."/>
            <person name="Kuo A."/>
            <person name="Brueggeman A."/>
            <person name="Dunigan D."/>
            <person name="Gurnon J."/>
            <person name="Ladunga I."/>
            <person name="Lindquist E."/>
            <person name="Lucas S."/>
            <person name="Pangilinan J."/>
            <person name="Proschold T."/>
            <person name="Salamov A."/>
            <person name="Schmutz J."/>
            <person name="Weeks D."/>
            <person name="Yamada T."/>
            <person name="Claverie J.M."/>
            <person name="Grigoriev I."/>
            <person name="Van Etten J."/>
            <person name="Lomsadze A."/>
            <person name="Borodovsky M."/>
        </authorList>
    </citation>
    <scope>NUCLEOTIDE SEQUENCE [LARGE SCALE GENOMIC DNA]</scope>
    <source>
        <strain evidence="8 9">C-169</strain>
    </source>
</reference>
<evidence type="ECO:0000256" key="6">
    <source>
        <dbReference type="ARBA" id="ARBA00023098"/>
    </source>
</evidence>
<keyword evidence="6" id="KW-0443">Lipid metabolism</keyword>
<dbReference type="KEGG" id="csl:COCSUDRAFT_39420"/>
<dbReference type="eggNOG" id="KOG0539">
    <property type="taxonomic scope" value="Eukaryota"/>
</dbReference>
<evidence type="ECO:0000256" key="7">
    <source>
        <dbReference type="ARBA" id="ARBA00023136"/>
    </source>
</evidence>
<proteinExistence type="predicted"/>
<dbReference type="STRING" id="574566.I0Z6L7"/>
<dbReference type="AlphaFoldDB" id="I0Z6L7"/>
<evidence type="ECO:0000256" key="4">
    <source>
        <dbReference type="ARBA" id="ARBA00022989"/>
    </source>
</evidence>
<organism evidence="8 9">
    <name type="scientific">Coccomyxa subellipsoidea (strain C-169)</name>
    <name type="common">Green microalga</name>
    <dbReference type="NCBI Taxonomy" id="574566"/>
    <lineage>
        <taxon>Eukaryota</taxon>
        <taxon>Viridiplantae</taxon>
        <taxon>Chlorophyta</taxon>
        <taxon>core chlorophytes</taxon>
        <taxon>Trebouxiophyceae</taxon>
        <taxon>Trebouxiophyceae incertae sedis</taxon>
        <taxon>Coccomyxaceae</taxon>
        <taxon>Coccomyxa</taxon>
        <taxon>Coccomyxa subellipsoidea</taxon>
    </lineage>
</organism>